<sequence>MSRIEIVPYSTIEDHSYVPDTVISISAGPFAGVPFEDGKITFNFIGCRFRKVFIENSEDINFENISIQFVACYLEDLQVENILSQNISIHFFNSILTGRISSPNLKSVSINNCVGRGVFFLDQNRVDVSYTEENVFPKYWRKLLRDINTDFFTVINEKQSFYIYDTKIVSFKTNEANEIRKELYKRSYESYPPYKVGYYFTEEEKALLNINLLIQYSKPVEEQTTIISGSNLNSLSLSGMTEGPLLIESTKINSWYISDFLPKGEVSLHNIYPIDDQADSKIGIHKSNLDGVWFDNIDFDKYKRISLYRSKVAKATFTSCNFPDQYSSFEKFMPIENVHYPERKTQNHHKDQYEIFLQLKRSLENTGNYYEAQKLQSIAHDALHKINSISCGDRIILKVNSLSNKHGLSIIRPFLWFIGVSVLLYILYLLSLGRIFNSNQFDHKLIGYYFSFIDLTHRNDFLVNKEEFTNWSLAIDYISKVIFGFIIYQFIAAFRKYGKK</sequence>
<evidence type="ECO:0000256" key="1">
    <source>
        <dbReference type="SAM" id="Phobius"/>
    </source>
</evidence>
<organism evidence="2 3">
    <name type="scientific">Sphingobacterium chuzhouense</name>
    <dbReference type="NCBI Taxonomy" id="1742264"/>
    <lineage>
        <taxon>Bacteria</taxon>
        <taxon>Pseudomonadati</taxon>
        <taxon>Bacteroidota</taxon>
        <taxon>Sphingobacteriia</taxon>
        <taxon>Sphingobacteriales</taxon>
        <taxon>Sphingobacteriaceae</taxon>
        <taxon>Sphingobacterium</taxon>
    </lineage>
</organism>
<evidence type="ECO:0008006" key="4">
    <source>
        <dbReference type="Google" id="ProtNLM"/>
    </source>
</evidence>
<proteinExistence type="predicted"/>
<evidence type="ECO:0000313" key="3">
    <source>
        <dbReference type="Proteomes" id="UP000651112"/>
    </source>
</evidence>
<protein>
    <recommendedName>
        <fullName evidence="4">Pentapeptide repeat-containing protein</fullName>
    </recommendedName>
</protein>
<accession>A0ABR7XNT7</accession>
<feature type="transmembrane region" description="Helical" evidence="1">
    <location>
        <begin position="477"/>
        <end position="494"/>
    </location>
</feature>
<keyword evidence="3" id="KW-1185">Reference proteome</keyword>
<keyword evidence="1" id="KW-0472">Membrane</keyword>
<feature type="transmembrane region" description="Helical" evidence="1">
    <location>
        <begin position="414"/>
        <end position="436"/>
    </location>
</feature>
<reference evidence="2 3" key="1">
    <citation type="submission" date="2020-08" db="EMBL/GenBank/DDBJ databases">
        <title>Sphingobacterium sp. DN00404 isolated from aquaculture water.</title>
        <authorList>
            <person name="Zhang M."/>
        </authorList>
    </citation>
    <scope>NUCLEOTIDE SEQUENCE [LARGE SCALE GENOMIC DNA]</scope>
    <source>
        <strain evidence="2 3">KCTC 42746</strain>
    </source>
</reference>
<gene>
    <name evidence="2" type="ORF">H8B21_00100</name>
</gene>
<dbReference type="RefSeq" id="WP_190311769.1">
    <property type="nucleotide sequence ID" value="NZ_JACNYL010000001.1"/>
</dbReference>
<keyword evidence="1" id="KW-0812">Transmembrane</keyword>
<keyword evidence="1" id="KW-1133">Transmembrane helix</keyword>
<name>A0ABR7XNT7_9SPHI</name>
<comment type="caution">
    <text evidence="2">The sequence shown here is derived from an EMBL/GenBank/DDBJ whole genome shotgun (WGS) entry which is preliminary data.</text>
</comment>
<dbReference type="EMBL" id="JACNYL010000001">
    <property type="protein sequence ID" value="MBD1419957.1"/>
    <property type="molecule type" value="Genomic_DNA"/>
</dbReference>
<evidence type="ECO:0000313" key="2">
    <source>
        <dbReference type="EMBL" id="MBD1419957.1"/>
    </source>
</evidence>
<dbReference type="Proteomes" id="UP000651112">
    <property type="component" value="Unassembled WGS sequence"/>
</dbReference>